<comment type="similarity">
    <text evidence="1">Belongs to the TPPP family.</text>
</comment>
<evidence type="ECO:0000256" key="1">
    <source>
        <dbReference type="ARBA" id="ARBA00010994"/>
    </source>
</evidence>
<dbReference type="Gene3D" id="1.10.238.10">
    <property type="entry name" value="EF-hand"/>
    <property type="match status" value="3"/>
</dbReference>
<evidence type="ECO:0000256" key="5">
    <source>
        <dbReference type="PROSITE-ProRule" id="PRU10141"/>
    </source>
</evidence>
<dbReference type="Gene3D" id="1.10.510.10">
    <property type="entry name" value="Transferase(Phosphotransferase) domain 1"/>
    <property type="match status" value="1"/>
</dbReference>
<dbReference type="SMART" id="SM00220">
    <property type="entry name" value="S_TKc"/>
    <property type="match status" value="1"/>
</dbReference>
<sequence length="1238" mass="138077">MAERAASPTEHAPVVDEQGLAQRIQQVFDRFDKDGGGSLDRSELLSVFKTLCPNFTSKQVTQFVHELDRGGDGSVSHSEFIAWIKNGSGAATEVYQMILKETGDAMSARVREVFQRFDSDGGGYLDRDELARVFRMLNSDFTFKDIDALCKDLDRGGDGKVSHKEFLHWLKKGNELTQAVSRAILRETGEARDERIKKAFQTYDATGDGSLNIEELRKALKVLGTFSEDEVKKICADLDKSKDGEVSYAEFAAWIKSGHGPREAMKAKAILAPADNDGLEAVFYNFCGVGHSDMDGKGFKKLCQDCSLIDKKLDTTSVDLIFADNRVKARGTNRIDFFQFEIALELLAEKKGTNKTDVRAAMIQQGVPKTSNATVAVKTLKVVRPKDNARLISEKRIAAILRRSPRELGKETWKKEVDNTDLWKVFGLDSKAGANLTRFFTIWATQSPWAEVQQGGRTVGRTRPHQGGDKNPRWDDPPFVVDPSKGELQFRVLVPSSSVMGHKEVLCGEGVVAIPDLLRQQNQFMLPLHKGGDPTGFLSFHWREAPSRQAPGRPSPERPGERPERPYGQPLPAAPYPHPGQPMGDPAGYPARHPAVAPAQQNASYGMPSASPQAPPSQPPEAAKTQHREVEGGPRARLGLSERGRLEANRLMSSKDSLRFAALRPFNRPEMLGRAQLTFAEFKEAFLKLQEELEVVDKPNDDAMRKLFQKHSSGQPDPKTGLVGLGREEYEALLFRMLTFMLASGEVEVESHSPKAGEERDKRWREEFLKKNSQRFQEVYLKGRKLGEGSFGVIQKSSADKAKTSHQRVREEFAVLKRLDHPHVVRIFEDFEDEQCFYLIMEPCRGGDLLERLCARRMLKVESPDMTELNREADKTSVELRADEVLLCVALAVCAGGSRMTPGETVAPPQLDFSTKTAELDSWYAVSRFTVAAGVLLPWISSISSQKVFLRAAECGSWLAFGYIGQAEPANAPLRRRPPSRLQGYLREMLTFYRMLPDDVARAQFEQNVESLREAVQALLEHVGARLETLPHLWRACTVFRLALAEIGFDHDQLNSQVAIVFEPFAVPPDSDGQCEPEICKVRETYLQLRGCGVELSVMVALPRQRLRKCFGTPLEGSNMKPQKQMKKPAKREASSSASDPFQNPATVCVEKFGKSKWPKFGLLETSKKGRVIVKSFALKLAKAAKLQLKVYKRGRFIAPAAGEWFSGLPTHWTSTDRGLVSPAAFDAAFPDARKVWP</sequence>
<feature type="domain" description="EF-hand" evidence="7">
    <location>
        <begin position="19"/>
        <end position="54"/>
    </location>
</feature>
<dbReference type="InterPro" id="IPR002048">
    <property type="entry name" value="EF_hand_dom"/>
</dbReference>
<dbReference type="InterPro" id="IPR018247">
    <property type="entry name" value="EF_Hand_1_Ca_BS"/>
</dbReference>
<keyword evidence="9" id="KW-1185">Reference proteome</keyword>
<dbReference type="Pfam" id="PF00069">
    <property type="entry name" value="Pkinase"/>
    <property type="match status" value="1"/>
</dbReference>
<dbReference type="Proteomes" id="UP001642484">
    <property type="component" value="Unassembled WGS sequence"/>
</dbReference>
<protein>
    <recommendedName>
        <fullName evidence="7">EF-hand domain-containing protein</fullName>
    </recommendedName>
</protein>
<dbReference type="InterPro" id="IPR000719">
    <property type="entry name" value="Prot_kinase_dom"/>
</dbReference>
<dbReference type="Pfam" id="PF13499">
    <property type="entry name" value="EF-hand_7"/>
    <property type="match status" value="3"/>
</dbReference>
<dbReference type="Pfam" id="PF05517">
    <property type="entry name" value="p25-alpha"/>
    <property type="match status" value="1"/>
</dbReference>
<feature type="domain" description="EF-hand" evidence="7">
    <location>
        <begin position="227"/>
        <end position="261"/>
    </location>
</feature>
<proteinExistence type="inferred from homology"/>
<dbReference type="SUPFAM" id="SSF47473">
    <property type="entry name" value="EF-hand"/>
    <property type="match status" value="3"/>
</dbReference>
<evidence type="ECO:0000313" key="8">
    <source>
        <dbReference type="EMBL" id="CAK9087276.1"/>
    </source>
</evidence>
<dbReference type="PROSITE" id="PS00018">
    <property type="entry name" value="EF_HAND_1"/>
    <property type="match status" value="3"/>
</dbReference>
<name>A0ABP0QJE7_9DINO</name>
<evidence type="ECO:0000256" key="3">
    <source>
        <dbReference type="ARBA" id="ARBA00022837"/>
    </source>
</evidence>
<gene>
    <name evidence="8" type="ORF">CCMP2556_LOCUS42211</name>
</gene>
<dbReference type="PROSITE" id="PS50222">
    <property type="entry name" value="EF_HAND_2"/>
    <property type="match status" value="6"/>
</dbReference>
<dbReference type="PANTHER" id="PTHR23050">
    <property type="entry name" value="CALCIUM BINDING PROTEIN"/>
    <property type="match status" value="1"/>
</dbReference>
<feature type="domain" description="EF-hand" evidence="7">
    <location>
        <begin position="55"/>
        <end position="90"/>
    </location>
</feature>
<dbReference type="InterPro" id="IPR011009">
    <property type="entry name" value="Kinase-like_dom_sf"/>
</dbReference>
<keyword evidence="3" id="KW-0106">Calcium</keyword>
<comment type="caution">
    <text evidence="8">The sequence shown here is derived from an EMBL/GenBank/DDBJ whole genome shotgun (WGS) entry which is preliminary data.</text>
</comment>
<dbReference type="InterPro" id="IPR008907">
    <property type="entry name" value="TPP/p25"/>
</dbReference>
<dbReference type="EMBL" id="CAXAMN010024506">
    <property type="protein sequence ID" value="CAK9087276.1"/>
    <property type="molecule type" value="Genomic_DNA"/>
</dbReference>
<organism evidence="8 9">
    <name type="scientific">Durusdinium trenchii</name>
    <dbReference type="NCBI Taxonomy" id="1381693"/>
    <lineage>
        <taxon>Eukaryota</taxon>
        <taxon>Sar</taxon>
        <taxon>Alveolata</taxon>
        <taxon>Dinophyceae</taxon>
        <taxon>Suessiales</taxon>
        <taxon>Symbiodiniaceae</taxon>
        <taxon>Durusdinium</taxon>
    </lineage>
</organism>
<evidence type="ECO:0000256" key="6">
    <source>
        <dbReference type="SAM" id="MobiDB-lite"/>
    </source>
</evidence>
<keyword evidence="2" id="KW-0677">Repeat</keyword>
<evidence type="ECO:0000256" key="4">
    <source>
        <dbReference type="ARBA" id="ARBA00024334"/>
    </source>
</evidence>
<feature type="region of interest" description="Disordered" evidence="6">
    <location>
        <begin position="1113"/>
        <end position="1141"/>
    </location>
</feature>
<dbReference type="SUPFAM" id="SSF56112">
    <property type="entry name" value="Protein kinase-like (PK-like)"/>
    <property type="match status" value="1"/>
</dbReference>
<feature type="domain" description="EF-hand" evidence="7">
    <location>
        <begin position="141"/>
        <end position="176"/>
    </location>
</feature>
<feature type="region of interest" description="Disordered" evidence="6">
    <location>
        <begin position="545"/>
        <end position="644"/>
    </location>
</feature>
<feature type="compositionally biased region" description="Basic and acidic residues" evidence="6">
    <location>
        <begin position="466"/>
        <end position="476"/>
    </location>
</feature>
<feature type="compositionally biased region" description="Basic and acidic residues" evidence="6">
    <location>
        <begin position="624"/>
        <end position="644"/>
    </location>
</feature>
<dbReference type="PROSITE" id="PS00107">
    <property type="entry name" value="PROTEIN_KINASE_ATP"/>
    <property type="match status" value="1"/>
</dbReference>
<reference evidence="8 9" key="1">
    <citation type="submission" date="2024-02" db="EMBL/GenBank/DDBJ databases">
        <authorList>
            <person name="Chen Y."/>
            <person name="Shah S."/>
            <person name="Dougan E. K."/>
            <person name="Thang M."/>
            <person name="Chan C."/>
        </authorList>
    </citation>
    <scope>NUCLEOTIDE SEQUENCE [LARGE SCALE GENOMIC DNA]</scope>
</reference>
<dbReference type="InterPro" id="IPR017441">
    <property type="entry name" value="Protein_kinase_ATP_BS"/>
</dbReference>
<feature type="compositionally biased region" description="Basic and acidic residues" evidence="6">
    <location>
        <begin position="555"/>
        <end position="565"/>
    </location>
</feature>
<keyword evidence="5" id="KW-0067">ATP-binding</keyword>
<evidence type="ECO:0000259" key="7">
    <source>
        <dbReference type="PROSITE" id="PS50222"/>
    </source>
</evidence>
<dbReference type="SMART" id="SM00054">
    <property type="entry name" value="EFh"/>
    <property type="match status" value="6"/>
</dbReference>
<evidence type="ECO:0000313" key="9">
    <source>
        <dbReference type="Proteomes" id="UP001642484"/>
    </source>
</evidence>
<evidence type="ECO:0000256" key="2">
    <source>
        <dbReference type="ARBA" id="ARBA00022737"/>
    </source>
</evidence>
<dbReference type="InterPro" id="IPR050145">
    <property type="entry name" value="Centrin_CML-like"/>
</dbReference>
<comment type="similarity">
    <text evidence="4">Belongs to the protein kinase superfamily. Ser/Thr protein kinase family. CDPK subfamily.</text>
</comment>
<dbReference type="InterPro" id="IPR011992">
    <property type="entry name" value="EF-hand-dom_pair"/>
</dbReference>
<keyword evidence="5" id="KW-0547">Nucleotide-binding</keyword>
<feature type="domain" description="EF-hand" evidence="7">
    <location>
        <begin position="191"/>
        <end position="226"/>
    </location>
</feature>
<accession>A0ABP0QJE7</accession>
<feature type="binding site" evidence="5">
    <location>
        <position position="817"/>
    </location>
    <ligand>
        <name>ATP</name>
        <dbReference type="ChEBI" id="CHEBI:30616"/>
    </ligand>
</feature>
<feature type="region of interest" description="Disordered" evidence="6">
    <location>
        <begin position="458"/>
        <end position="478"/>
    </location>
</feature>
<feature type="domain" description="EF-hand" evidence="7">
    <location>
        <begin position="105"/>
        <end position="140"/>
    </location>
</feature>